<comment type="caution">
    <text evidence="2">The sequence shown here is derived from an EMBL/GenBank/DDBJ whole genome shotgun (WGS) entry which is preliminary data.</text>
</comment>
<feature type="region of interest" description="Disordered" evidence="1">
    <location>
        <begin position="1"/>
        <end position="32"/>
    </location>
</feature>
<feature type="compositionally biased region" description="Low complexity" evidence="1">
    <location>
        <begin position="7"/>
        <end position="20"/>
    </location>
</feature>
<evidence type="ECO:0000256" key="1">
    <source>
        <dbReference type="SAM" id="MobiDB-lite"/>
    </source>
</evidence>
<organism evidence="2 3">
    <name type="scientific">Protopolystoma xenopodis</name>
    <dbReference type="NCBI Taxonomy" id="117903"/>
    <lineage>
        <taxon>Eukaryota</taxon>
        <taxon>Metazoa</taxon>
        <taxon>Spiralia</taxon>
        <taxon>Lophotrochozoa</taxon>
        <taxon>Platyhelminthes</taxon>
        <taxon>Monogenea</taxon>
        <taxon>Polyopisthocotylea</taxon>
        <taxon>Polystomatidea</taxon>
        <taxon>Polystomatidae</taxon>
        <taxon>Protopolystoma</taxon>
    </lineage>
</organism>
<dbReference type="Proteomes" id="UP000784294">
    <property type="component" value="Unassembled WGS sequence"/>
</dbReference>
<dbReference type="AlphaFoldDB" id="A0A3S5FER4"/>
<evidence type="ECO:0000313" key="2">
    <source>
        <dbReference type="EMBL" id="VEL27031.1"/>
    </source>
</evidence>
<keyword evidence="3" id="KW-1185">Reference proteome</keyword>
<dbReference type="EMBL" id="CAAALY010084408">
    <property type="protein sequence ID" value="VEL27031.1"/>
    <property type="molecule type" value="Genomic_DNA"/>
</dbReference>
<gene>
    <name evidence="2" type="ORF">PXEA_LOCUS20471</name>
</gene>
<name>A0A3S5FER4_9PLAT</name>
<protein>
    <submittedName>
        <fullName evidence="2">Uncharacterized protein</fullName>
    </submittedName>
</protein>
<sequence length="188" mass="20991">MLQLLRSPSFSSDNSSTNPSALGSGVSPDASPPPSILPKLTFAEIRLVRALHSALAQIPRRQLLQNHATFETLPCQKDSLSITSLPSTYRPYHYRRFTDSDLADLAESTASLGDTATYFLLLGHKFALKTRCPCRQTDFISISSTNYIQRGTQPLVLPVEPLSPNCQKRLLVIFAEWVHLIYLTEFVR</sequence>
<proteinExistence type="predicted"/>
<evidence type="ECO:0000313" key="3">
    <source>
        <dbReference type="Proteomes" id="UP000784294"/>
    </source>
</evidence>
<accession>A0A3S5FER4</accession>
<reference evidence="2" key="1">
    <citation type="submission" date="2018-11" db="EMBL/GenBank/DDBJ databases">
        <authorList>
            <consortium name="Pathogen Informatics"/>
        </authorList>
    </citation>
    <scope>NUCLEOTIDE SEQUENCE</scope>
</reference>